<accession>A0A068TEQ5</accession>
<dbReference type="eggNOG" id="COG3636">
    <property type="taxonomic scope" value="Bacteria"/>
</dbReference>
<reference evidence="2" key="1">
    <citation type="journal article" date="2014" name="BMC Genomics">
        <title>Genome sequencing of two Neorhizobium galegae strains reveals a noeT gene responsible for the unusual acetylation of the nodulation factors.</title>
        <authorList>
            <person name="Osterman J."/>
            <person name="Marsh J."/>
            <person name="Laine P.K."/>
            <person name="Zeng Z."/>
            <person name="Alatalo E."/>
            <person name="Sullivan J.T."/>
            <person name="Young J.P."/>
            <person name="Thomas-Oates J."/>
            <person name="Paulin L."/>
            <person name="Lindstrom K."/>
        </authorList>
    </citation>
    <scope>NUCLEOTIDE SEQUENCE [LARGE SCALE GENOMIC DNA]</scope>
    <source>
        <strain evidence="2">HAMBI 1141</strain>
        <plasmid evidence="2">II</plasmid>
    </source>
</reference>
<dbReference type="Pfam" id="PF21716">
    <property type="entry name" value="dnstrm_HI1420"/>
    <property type="match status" value="1"/>
</dbReference>
<dbReference type="GO" id="GO:0003677">
    <property type="term" value="F:DNA binding"/>
    <property type="evidence" value="ECO:0007669"/>
    <property type="project" value="InterPro"/>
</dbReference>
<keyword evidence="1" id="KW-0614">Plasmid</keyword>
<dbReference type="SUPFAM" id="SSF47413">
    <property type="entry name" value="lambda repressor-like DNA-binding domains"/>
    <property type="match status" value="1"/>
</dbReference>
<evidence type="ECO:0000313" key="1">
    <source>
        <dbReference type="EMBL" id="CDN56878.1"/>
    </source>
</evidence>
<dbReference type="PANTHER" id="PTHR40275">
    <property type="entry name" value="SSL7038 PROTEIN"/>
    <property type="match status" value="1"/>
</dbReference>
<sequence>MPIETTKWDVQDYLKTPEERVAYLEAAFEDGDPKLISIALGDVARSMGMTTVAKEAGITREALYKALSDKGDPKLSTLLGVLKALGLRVTVTSANEAA</sequence>
<organism evidence="1 2">
    <name type="scientific">Neorhizobium galegae bv. officinalis bv. officinalis str. HAMBI 1141</name>
    <dbReference type="NCBI Taxonomy" id="1028801"/>
    <lineage>
        <taxon>Bacteria</taxon>
        <taxon>Pseudomonadati</taxon>
        <taxon>Pseudomonadota</taxon>
        <taxon>Alphaproteobacteria</taxon>
        <taxon>Hyphomicrobiales</taxon>
        <taxon>Rhizobiaceae</taxon>
        <taxon>Rhizobium/Agrobacterium group</taxon>
        <taxon>Neorhizobium</taxon>
    </lineage>
</organism>
<dbReference type="KEGG" id="ngl:RG1141_PA00420"/>
<proteinExistence type="predicted"/>
<dbReference type="HOGENOM" id="CLU_137365_1_1_5"/>
<gene>
    <name evidence="1" type="ORF">RG1141_PA00420</name>
</gene>
<dbReference type="AlphaFoldDB" id="A0A068TEQ5"/>
<dbReference type="Proteomes" id="UP000028186">
    <property type="component" value="Plasmid pHAMBI1141a"/>
</dbReference>
<geneLocation type="plasmid" evidence="2">
    <name>II</name>
</geneLocation>
<name>A0A068TEQ5_NEOGA</name>
<dbReference type="EMBL" id="HG938356">
    <property type="protein sequence ID" value="CDN56878.1"/>
    <property type="molecule type" value="Genomic_DNA"/>
</dbReference>
<dbReference type="PATRIC" id="fig|1028801.3.peg.4635"/>
<dbReference type="RefSeq" id="WP_040125653.1">
    <property type="nucleotide sequence ID" value="NZ_HG938356.1"/>
</dbReference>
<evidence type="ECO:0000313" key="2">
    <source>
        <dbReference type="Proteomes" id="UP000028186"/>
    </source>
</evidence>
<protein>
    <submittedName>
        <fullName evidence="1">Putative addiction module antidote protein</fullName>
    </submittedName>
</protein>
<dbReference type="PANTHER" id="PTHR40275:SF1">
    <property type="entry name" value="SSL7038 PROTEIN"/>
    <property type="match status" value="1"/>
</dbReference>
<dbReference type="InterPro" id="IPR014057">
    <property type="entry name" value="HI1420"/>
</dbReference>
<dbReference type="NCBIfam" id="TIGR02684">
    <property type="entry name" value="dnstrm_HI1420"/>
    <property type="match status" value="1"/>
</dbReference>
<dbReference type="InterPro" id="IPR010982">
    <property type="entry name" value="Lambda_DNA-bd_dom_sf"/>
</dbReference>